<gene>
    <name evidence="2" type="ORF">A3J66_02570</name>
</gene>
<organism evidence="2 3">
    <name type="scientific">Candidatus Magasanikbacteria bacterium RIFCSPHIGHO2_02_FULL_47_14</name>
    <dbReference type="NCBI Taxonomy" id="1798680"/>
    <lineage>
        <taxon>Bacteria</taxon>
        <taxon>Candidatus Magasanikiibacteriota</taxon>
    </lineage>
</organism>
<feature type="compositionally biased region" description="Basic residues" evidence="1">
    <location>
        <begin position="173"/>
        <end position="187"/>
    </location>
</feature>
<dbReference type="EMBL" id="MFQB01000022">
    <property type="protein sequence ID" value="OGH67884.1"/>
    <property type="molecule type" value="Genomic_DNA"/>
</dbReference>
<sequence>MEHAACEGRFLLDLWQVLLEEVELPELLRRAAHYLERELCPCQPVALFIAEGERLEMAAWKNLGEREIEVAFRSLTHPDDPNARFLFSHQEAVYLNARATAFPIMIDWGTQDKRLVIGALALPARSEDRKLIDEICFALGIGISRATAFMLVRDQRDAEQARAEAVLAELRGRRPGPGRRGQPHRRH</sequence>
<evidence type="ECO:0000313" key="3">
    <source>
        <dbReference type="Proteomes" id="UP000176282"/>
    </source>
</evidence>
<feature type="region of interest" description="Disordered" evidence="1">
    <location>
        <begin position="168"/>
        <end position="187"/>
    </location>
</feature>
<protein>
    <submittedName>
        <fullName evidence="2">Uncharacterized protein</fullName>
    </submittedName>
</protein>
<dbReference type="STRING" id="1798680.A3J66_02570"/>
<comment type="caution">
    <text evidence="2">The sequence shown here is derived from an EMBL/GenBank/DDBJ whole genome shotgun (WGS) entry which is preliminary data.</text>
</comment>
<name>A0A1F6M8B9_9BACT</name>
<reference evidence="2 3" key="1">
    <citation type="journal article" date="2016" name="Nat. Commun.">
        <title>Thousands of microbial genomes shed light on interconnected biogeochemical processes in an aquifer system.</title>
        <authorList>
            <person name="Anantharaman K."/>
            <person name="Brown C.T."/>
            <person name="Hug L.A."/>
            <person name="Sharon I."/>
            <person name="Castelle C.J."/>
            <person name="Probst A.J."/>
            <person name="Thomas B.C."/>
            <person name="Singh A."/>
            <person name="Wilkins M.J."/>
            <person name="Karaoz U."/>
            <person name="Brodie E.L."/>
            <person name="Williams K.H."/>
            <person name="Hubbard S.S."/>
            <person name="Banfield J.F."/>
        </authorList>
    </citation>
    <scope>NUCLEOTIDE SEQUENCE [LARGE SCALE GENOMIC DNA]</scope>
</reference>
<dbReference type="Proteomes" id="UP000176282">
    <property type="component" value="Unassembled WGS sequence"/>
</dbReference>
<evidence type="ECO:0000313" key="2">
    <source>
        <dbReference type="EMBL" id="OGH67884.1"/>
    </source>
</evidence>
<dbReference type="AlphaFoldDB" id="A0A1F6M8B9"/>
<accession>A0A1F6M8B9</accession>
<evidence type="ECO:0000256" key="1">
    <source>
        <dbReference type="SAM" id="MobiDB-lite"/>
    </source>
</evidence>
<proteinExistence type="predicted"/>